<sequence length="109" mass="12298">MIFMSNGEDGNSQPLPKLSKIRYKYQNSRERNFIYHIVAFGTCVGSRSELLKNVAVTCNGQLYDAKDAIQLSQVFAQIAADCNVTNTLVNRFAEILSRDISLKLMVDYL</sequence>
<dbReference type="Gene3D" id="3.40.50.410">
    <property type="entry name" value="von Willebrand factor, type A domain"/>
    <property type="match status" value="1"/>
</dbReference>
<comment type="caution">
    <text evidence="1">The sequence shown here is derived from an EMBL/GenBank/DDBJ whole genome shotgun (WGS) entry which is preliminary data.</text>
</comment>
<proteinExistence type="predicted"/>
<evidence type="ECO:0000313" key="2">
    <source>
        <dbReference type="Proteomes" id="UP000663824"/>
    </source>
</evidence>
<gene>
    <name evidence="1" type="ORF">MBJ925_LOCUS34304</name>
</gene>
<dbReference type="Proteomes" id="UP000663824">
    <property type="component" value="Unassembled WGS sequence"/>
</dbReference>
<dbReference type="InterPro" id="IPR036465">
    <property type="entry name" value="vWFA_dom_sf"/>
</dbReference>
<organism evidence="1 2">
    <name type="scientific">Rotaria magnacalcarata</name>
    <dbReference type="NCBI Taxonomy" id="392030"/>
    <lineage>
        <taxon>Eukaryota</taxon>
        <taxon>Metazoa</taxon>
        <taxon>Spiralia</taxon>
        <taxon>Gnathifera</taxon>
        <taxon>Rotifera</taxon>
        <taxon>Eurotatoria</taxon>
        <taxon>Bdelloidea</taxon>
        <taxon>Philodinida</taxon>
        <taxon>Philodinidae</taxon>
        <taxon>Rotaria</taxon>
    </lineage>
</organism>
<accession>A0A816Z161</accession>
<protein>
    <submittedName>
        <fullName evidence="1">Uncharacterized protein</fullName>
    </submittedName>
</protein>
<name>A0A816Z161_9BILA</name>
<evidence type="ECO:0000313" key="1">
    <source>
        <dbReference type="EMBL" id="CAF2180035.1"/>
    </source>
</evidence>
<dbReference type="AlphaFoldDB" id="A0A816Z161"/>
<dbReference type="EMBL" id="CAJNRE010018820">
    <property type="protein sequence ID" value="CAF2180035.1"/>
    <property type="molecule type" value="Genomic_DNA"/>
</dbReference>
<reference evidence="1" key="1">
    <citation type="submission" date="2021-02" db="EMBL/GenBank/DDBJ databases">
        <authorList>
            <person name="Nowell W R."/>
        </authorList>
    </citation>
    <scope>NUCLEOTIDE SEQUENCE</scope>
</reference>